<dbReference type="InterPro" id="IPR012292">
    <property type="entry name" value="Globin/Proto"/>
</dbReference>
<dbReference type="GO" id="GO:0019825">
    <property type="term" value="F:oxygen binding"/>
    <property type="evidence" value="ECO:0007669"/>
    <property type="project" value="InterPro"/>
</dbReference>
<dbReference type="GO" id="GO:0020037">
    <property type="term" value="F:heme binding"/>
    <property type="evidence" value="ECO:0007669"/>
    <property type="project" value="InterPro"/>
</dbReference>
<protein>
    <recommendedName>
        <fullName evidence="3">Globin</fullName>
    </recommendedName>
</protein>
<sequence>MACPVPDDTAVARSLMRYEEAHGDPAPAIYTRFYAAHPDAEELFAGDALIPRRMMSSIFGILIDLADGTLSPGNSTSWVMDHIAYEVTRPMIETMFGVIVDEIRSGLGEQWSPAMESQWAEVIAQWADAALATYDADV</sequence>
<dbReference type="Proteomes" id="UP000444980">
    <property type="component" value="Unassembled WGS sequence"/>
</dbReference>
<dbReference type="InterPro" id="IPR044399">
    <property type="entry name" value="Mb-like_M"/>
</dbReference>
<proteinExistence type="predicted"/>
<dbReference type="EMBL" id="BJOU01000001">
    <property type="protein sequence ID" value="GED97339.1"/>
    <property type="molecule type" value="Genomic_DNA"/>
</dbReference>
<name>A0A7I9UWI0_9ACTN</name>
<gene>
    <name evidence="1" type="ORF">nbrc107697_13780</name>
</gene>
<dbReference type="CDD" id="cd01040">
    <property type="entry name" value="Mb-like"/>
    <property type="match status" value="1"/>
</dbReference>
<evidence type="ECO:0000313" key="2">
    <source>
        <dbReference type="Proteomes" id="UP000444980"/>
    </source>
</evidence>
<comment type="caution">
    <text evidence="1">The sequence shown here is derived from an EMBL/GenBank/DDBJ whole genome shotgun (WGS) entry which is preliminary data.</text>
</comment>
<dbReference type="InterPro" id="IPR009050">
    <property type="entry name" value="Globin-like_sf"/>
</dbReference>
<dbReference type="RefSeq" id="WP_161926676.1">
    <property type="nucleotide sequence ID" value="NZ_BJOU01000001.1"/>
</dbReference>
<keyword evidence="2" id="KW-1185">Reference proteome</keyword>
<accession>A0A7I9UWI0</accession>
<evidence type="ECO:0008006" key="3">
    <source>
        <dbReference type="Google" id="ProtNLM"/>
    </source>
</evidence>
<dbReference type="AlphaFoldDB" id="A0A7I9UWI0"/>
<dbReference type="OrthoDB" id="7594567at2"/>
<reference evidence="2" key="1">
    <citation type="submission" date="2019-06" db="EMBL/GenBank/DDBJ databases">
        <title>Gordonia isolated from sludge of a wastewater treatment plant.</title>
        <authorList>
            <person name="Tamura T."/>
            <person name="Aoyama K."/>
            <person name="Kang Y."/>
            <person name="Saito S."/>
            <person name="Akiyama N."/>
            <person name="Yazawa K."/>
            <person name="Gonoi T."/>
            <person name="Mikami Y."/>
        </authorList>
    </citation>
    <scope>NUCLEOTIDE SEQUENCE [LARGE SCALE GENOMIC DNA]</scope>
    <source>
        <strain evidence="2">NBRC 107697</strain>
    </source>
</reference>
<organism evidence="1 2">
    <name type="scientific">Gordonia crocea</name>
    <dbReference type="NCBI Taxonomy" id="589162"/>
    <lineage>
        <taxon>Bacteria</taxon>
        <taxon>Bacillati</taxon>
        <taxon>Actinomycetota</taxon>
        <taxon>Actinomycetes</taxon>
        <taxon>Mycobacteriales</taxon>
        <taxon>Gordoniaceae</taxon>
        <taxon>Gordonia</taxon>
    </lineage>
</organism>
<dbReference type="SUPFAM" id="SSF46458">
    <property type="entry name" value="Globin-like"/>
    <property type="match status" value="1"/>
</dbReference>
<dbReference type="Gene3D" id="1.10.490.10">
    <property type="entry name" value="Globins"/>
    <property type="match status" value="1"/>
</dbReference>
<evidence type="ECO:0000313" key="1">
    <source>
        <dbReference type="EMBL" id="GED97339.1"/>
    </source>
</evidence>